<organism evidence="1 2">
    <name type="scientific">Rhamnusium bicolor</name>
    <dbReference type="NCBI Taxonomy" id="1586634"/>
    <lineage>
        <taxon>Eukaryota</taxon>
        <taxon>Metazoa</taxon>
        <taxon>Ecdysozoa</taxon>
        <taxon>Arthropoda</taxon>
        <taxon>Hexapoda</taxon>
        <taxon>Insecta</taxon>
        <taxon>Pterygota</taxon>
        <taxon>Neoptera</taxon>
        <taxon>Endopterygota</taxon>
        <taxon>Coleoptera</taxon>
        <taxon>Polyphaga</taxon>
        <taxon>Cucujiformia</taxon>
        <taxon>Chrysomeloidea</taxon>
        <taxon>Cerambycidae</taxon>
        <taxon>Lepturinae</taxon>
        <taxon>Rhagiini</taxon>
        <taxon>Rhamnusium</taxon>
    </lineage>
</organism>
<evidence type="ECO:0000313" key="2">
    <source>
        <dbReference type="Proteomes" id="UP001162156"/>
    </source>
</evidence>
<dbReference type="PANTHER" id="PTHR47331">
    <property type="entry name" value="PHD-TYPE DOMAIN-CONTAINING PROTEIN"/>
    <property type="match status" value="1"/>
</dbReference>
<gene>
    <name evidence="1" type="ORF">NQ314_011624</name>
</gene>
<proteinExistence type="predicted"/>
<keyword evidence="2" id="KW-1185">Reference proteome</keyword>
<evidence type="ECO:0000313" key="1">
    <source>
        <dbReference type="EMBL" id="KAJ8938012.1"/>
    </source>
</evidence>
<dbReference type="EMBL" id="JANEYF010003240">
    <property type="protein sequence ID" value="KAJ8938012.1"/>
    <property type="molecule type" value="Genomic_DNA"/>
</dbReference>
<accession>A0AAV8XHU0</accession>
<name>A0AAV8XHU0_9CUCU</name>
<comment type="caution">
    <text evidence="1">The sequence shown here is derived from an EMBL/GenBank/DDBJ whole genome shotgun (WGS) entry which is preliminary data.</text>
</comment>
<dbReference type="Proteomes" id="UP001162156">
    <property type="component" value="Unassembled WGS sequence"/>
</dbReference>
<evidence type="ECO:0008006" key="3">
    <source>
        <dbReference type="Google" id="ProtNLM"/>
    </source>
</evidence>
<dbReference type="AlphaFoldDB" id="A0AAV8XHU0"/>
<protein>
    <recommendedName>
        <fullName evidence="3">Integrase zinc-binding domain-containing protein</fullName>
    </recommendedName>
</protein>
<reference evidence="1" key="1">
    <citation type="journal article" date="2023" name="Insect Mol. Biol.">
        <title>Genome sequencing provides insights into the evolution of gene families encoding plant cell wall-degrading enzymes in longhorned beetles.</title>
        <authorList>
            <person name="Shin N.R."/>
            <person name="Okamura Y."/>
            <person name="Kirsch R."/>
            <person name="Pauchet Y."/>
        </authorList>
    </citation>
    <scope>NUCLEOTIDE SEQUENCE</scope>
    <source>
        <strain evidence="1">RBIC_L_NR</strain>
    </source>
</reference>
<sequence length="181" mass="20756">MKTLIKAAQNECFSQKLHDLRKNIPIKSKECLLGLNPFIDAEGLIRVGGSLQLSEFEFEKKHPMIMSAKHRLTILIFAYEHVRLLHAGPQLLLSSIRERYWPLRGRNLAKKYSPQMHKMFSCQANTQMSHYGCFARIACSSNASILFDRGRLCRAIFKSKQGRGAKLSKCYIIYSIYSSII</sequence>
<dbReference type="PANTHER" id="PTHR47331:SF2">
    <property type="match status" value="1"/>
</dbReference>